<dbReference type="PANTHER" id="PTHR35526:SF3">
    <property type="entry name" value="ANTI-SIGMA-F FACTOR RSBW"/>
    <property type="match status" value="1"/>
</dbReference>
<dbReference type="InterPro" id="IPR036890">
    <property type="entry name" value="HATPase_C_sf"/>
</dbReference>
<dbReference type="Gene3D" id="3.30.565.10">
    <property type="entry name" value="Histidine kinase-like ATPase, C-terminal domain"/>
    <property type="match status" value="1"/>
</dbReference>
<keyword evidence="3" id="KW-0547">Nucleotide-binding</keyword>
<feature type="domain" description="Histidine kinase/HSP90-like ATPase" evidence="2">
    <location>
        <begin position="16"/>
        <end position="118"/>
    </location>
</feature>
<comment type="caution">
    <text evidence="3">The sequence shown here is derived from an EMBL/GenBank/DDBJ whole genome shotgun (WGS) entry which is preliminary data.</text>
</comment>
<evidence type="ECO:0000256" key="1">
    <source>
        <dbReference type="ARBA" id="ARBA00022527"/>
    </source>
</evidence>
<evidence type="ECO:0000313" key="3">
    <source>
        <dbReference type="EMBL" id="MBV7671086.1"/>
    </source>
</evidence>
<dbReference type="CDD" id="cd16936">
    <property type="entry name" value="HATPase_RsbW-like"/>
    <property type="match status" value="1"/>
</dbReference>
<accession>A0ABS6TS34</accession>
<organism evidence="3 4">
    <name type="scientific">Streptomyces halstedii</name>
    <dbReference type="NCBI Taxonomy" id="1944"/>
    <lineage>
        <taxon>Bacteria</taxon>
        <taxon>Bacillati</taxon>
        <taxon>Actinomycetota</taxon>
        <taxon>Actinomycetes</taxon>
        <taxon>Kitasatosporales</taxon>
        <taxon>Streptomycetaceae</taxon>
        <taxon>Streptomyces</taxon>
    </lineage>
</organism>
<evidence type="ECO:0000259" key="2">
    <source>
        <dbReference type="Pfam" id="PF13581"/>
    </source>
</evidence>
<dbReference type="Proteomes" id="UP000735541">
    <property type="component" value="Unassembled WGS sequence"/>
</dbReference>
<gene>
    <name evidence="3" type="ORF">STHAL_16650</name>
</gene>
<name>A0ABS6TS34_STRHA</name>
<dbReference type="Pfam" id="PF13581">
    <property type="entry name" value="HATPase_c_2"/>
    <property type="match status" value="1"/>
</dbReference>
<sequence length="129" mass="14204">MVYQYITEMIRRPHMVSRERGFAGTLLRHWGVTRETTVDAVLIALSELLSNAVLYGKADAIVLSLSYSRNEVLVEVDDRTPGTWPARARPTEHDEGGRGLLLVEALSSAFDVSDDGSMAWCVIPAGQVT</sequence>
<keyword evidence="1" id="KW-0418">Kinase</keyword>
<dbReference type="GO" id="GO:0005524">
    <property type="term" value="F:ATP binding"/>
    <property type="evidence" value="ECO:0007669"/>
    <property type="project" value="UniProtKB-KW"/>
</dbReference>
<reference evidence="3 4" key="1">
    <citation type="submission" date="2021-07" db="EMBL/GenBank/DDBJ databases">
        <title>Sequencing Streptomyces halstedii LGO-A4 genome an citrus endophytic actinomycete.</title>
        <authorList>
            <person name="Samborskyy M."/>
            <person name="Scott N."/>
            <person name="Deglau R."/>
            <person name="Dickens S."/>
            <person name="Oliveira L.G."/>
        </authorList>
    </citation>
    <scope>NUCLEOTIDE SEQUENCE [LARGE SCALE GENOMIC DNA]</scope>
    <source>
        <strain evidence="3 4">LGO-A4</strain>
    </source>
</reference>
<proteinExistence type="predicted"/>
<dbReference type="InterPro" id="IPR050267">
    <property type="entry name" value="Anti-sigma-factor_SerPK"/>
</dbReference>
<dbReference type="InterPro" id="IPR003594">
    <property type="entry name" value="HATPase_dom"/>
</dbReference>
<dbReference type="EMBL" id="JAHUVW010000001">
    <property type="protein sequence ID" value="MBV7671086.1"/>
    <property type="molecule type" value="Genomic_DNA"/>
</dbReference>
<evidence type="ECO:0000313" key="4">
    <source>
        <dbReference type="Proteomes" id="UP000735541"/>
    </source>
</evidence>
<dbReference type="SUPFAM" id="SSF55874">
    <property type="entry name" value="ATPase domain of HSP90 chaperone/DNA topoisomerase II/histidine kinase"/>
    <property type="match status" value="1"/>
</dbReference>
<keyword evidence="4" id="KW-1185">Reference proteome</keyword>
<protein>
    <submittedName>
        <fullName evidence="3">ATP-binding protein</fullName>
    </submittedName>
</protein>
<keyword evidence="1" id="KW-0808">Transferase</keyword>
<keyword evidence="3" id="KW-0067">ATP-binding</keyword>
<keyword evidence="1" id="KW-0723">Serine/threonine-protein kinase</keyword>
<dbReference type="PANTHER" id="PTHR35526">
    <property type="entry name" value="ANTI-SIGMA-F FACTOR RSBW-RELATED"/>
    <property type="match status" value="1"/>
</dbReference>